<sequence>MKRLWKCLYLLMMLILLGNILPQTVTAETQNWLTHVQKQPSHQLTVQGRVGEEPVKNDVLEKENSQPEKDRKIIVADASKIGRLPQTGSMGEYLMYLGLALLVLWGILVKKATAHGQRM</sequence>
<keyword evidence="2" id="KW-0732">Signal</keyword>
<dbReference type="Proteomes" id="UP000254807">
    <property type="component" value="Unassembled WGS sequence"/>
</dbReference>
<protein>
    <submittedName>
        <fullName evidence="3">LPXTG-domain-containing protein cell wall anchor domain protein</fullName>
    </submittedName>
</protein>
<dbReference type="RefSeq" id="WP_060813800.1">
    <property type="nucleotide sequence ID" value="NZ_JBHULA010000035.1"/>
</dbReference>
<proteinExistence type="predicted"/>
<feature type="signal peptide" evidence="2">
    <location>
        <begin position="1"/>
        <end position="27"/>
    </location>
</feature>
<dbReference type="AlphaFoldDB" id="A0A376H217"/>
<name>A0A376H217_ENTGA</name>
<dbReference type="EMBL" id="UFYW01000001">
    <property type="protein sequence ID" value="STD84801.1"/>
    <property type="molecule type" value="Genomic_DNA"/>
</dbReference>
<organism evidence="3 4">
    <name type="scientific">Enterococcus gallinarum</name>
    <dbReference type="NCBI Taxonomy" id="1353"/>
    <lineage>
        <taxon>Bacteria</taxon>
        <taxon>Bacillati</taxon>
        <taxon>Bacillota</taxon>
        <taxon>Bacilli</taxon>
        <taxon>Lactobacillales</taxon>
        <taxon>Enterococcaceae</taxon>
        <taxon>Enterococcus</taxon>
    </lineage>
</organism>
<keyword evidence="1" id="KW-0812">Transmembrane</keyword>
<evidence type="ECO:0000256" key="1">
    <source>
        <dbReference type="SAM" id="Phobius"/>
    </source>
</evidence>
<accession>A0A376H217</accession>
<feature type="transmembrane region" description="Helical" evidence="1">
    <location>
        <begin position="93"/>
        <end position="109"/>
    </location>
</feature>
<evidence type="ECO:0000313" key="3">
    <source>
        <dbReference type="EMBL" id="STD84801.1"/>
    </source>
</evidence>
<evidence type="ECO:0000313" key="4">
    <source>
        <dbReference type="Proteomes" id="UP000254807"/>
    </source>
</evidence>
<dbReference type="NCBIfam" id="TIGR01167">
    <property type="entry name" value="LPXTG_anchor"/>
    <property type="match status" value="1"/>
</dbReference>
<evidence type="ECO:0000256" key="2">
    <source>
        <dbReference type="SAM" id="SignalP"/>
    </source>
</evidence>
<reference evidence="3 4" key="1">
    <citation type="submission" date="2018-06" db="EMBL/GenBank/DDBJ databases">
        <authorList>
            <consortium name="Pathogen Informatics"/>
            <person name="Doyle S."/>
        </authorList>
    </citation>
    <scope>NUCLEOTIDE SEQUENCE [LARGE SCALE GENOMIC DNA]</scope>
    <source>
        <strain evidence="3 4">NCTC12360</strain>
    </source>
</reference>
<keyword evidence="4" id="KW-1185">Reference proteome</keyword>
<gene>
    <name evidence="3" type="ORF">NCTC12360_03348</name>
</gene>
<keyword evidence="1" id="KW-0472">Membrane</keyword>
<keyword evidence="1" id="KW-1133">Transmembrane helix</keyword>
<feature type="chain" id="PRO_5017077023" evidence="2">
    <location>
        <begin position="28"/>
        <end position="119"/>
    </location>
</feature>